<dbReference type="OrthoDB" id="3361767at2759"/>
<dbReference type="InterPro" id="IPR018608">
    <property type="entry name" value="Gti1/Pac2"/>
</dbReference>
<protein>
    <recommendedName>
        <fullName evidence="4">cAMP-independent regulatory protein pac2</fullName>
    </recommendedName>
</protein>
<organism evidence="2 3">
    <name type="scientific">Calocera cornea HHB12733</name>
    <dbReference type="NCBI Taxonomy" id="1353952"/>
    <lineage>
        <taxon>Eukaryota</taxon>
        <taxon>Fungi</taxon>
        <taxon>Dikarya</taxon>
        <taxon>Basidiomycota</taxon>
        <taxon>Agaricomycotina</taxon>
        <taxon>Dacrymycetes</taxon>
        <taxon>Dacrymycetales</taxon>
        <taxon>Dacrymycetaceae</taxon>
        <taxon>Calocera</taxon>
    </lineage>
</organism>
<feature type="compositionally biased region" description="Polar residues" evidence="1">
    <location>
        <begin position="213"/>
        <end position="228"/>
    </location>
</feature>
<feature type="compositionally biased region" description="Pro residues" evidence="1">
    <location>
        <begin position="285"/>
        <end position="302"/>
    </location>
</feature>
<evidence type="ECO:0000313" key="3">
    <source>
        <dbReference type="Proteomes" id="UP000076842"/>
    </source>
</evidence>
<dbReference type="InParanoid" id="A0A165ER77"/>
<evidence type="ECO:0000256" key="1">
    <source>
        <dbReference type="SAM" id="MobiDB-lite"/>
    </source>
</evidence>
<feature type="compositionally biased region" description="Basic and acidic residues" evidence="1">
    <location>
        <begin position="97"/>
        <end position="107"/>
    </location>
</feature>
<feature type="compositionally biased region" description="Basic and acidic residues" evidence="1">
    <location>
        <begin position="120"/>
        <end position="129"/>
    </location>
</feature>
<sequence length="374" mass="41689">MQAPTHPQLYIRNEHDAHIVMEAVRLGRLPMVTHRLSTHERLRFLQPGSVFVWEEAEAGTRGSGGKGMERWTDGLKWSPSRSNDPFLLYEEKAEQLTPEELRDRGLDDPAATTFPYRRSNRPDKPDGLTKKTYSAYVHDVNAPPGTRPPKWHITSYFRRPFHKQLPTVDHFPMFRGIEVHPGTFTAAKTLRRRRRSVGSMEPEDMDDDHTDIASPTVTSPSTYRSSSVEPPWGPASPVSSRQSPFSPPPFSSQYYQGPPQVSPTSQHAPYHPAAPSAYSAGYPASPRPPAPYPAPPRSPAPPHNGMQDRYLPPIDSVTYRLPPPGQASRSNATALPPFQELTRHLPPLAGPPPHRLPIPTSSMRTVAWEAAGAR</sequence>
<dbReference type="AlphaFoldDB" id="A0A165ER77"/>
<evidence type="ECO:0000313" key="2">
    <source>
        <dbReference type="EMBL" id="KZT55372.1"/>
    </source>
</evidence>
<dbReference type="EMBL" id="KV423996">
    <property type="protein sequence ID" value="KZT55372.1"/>
    <property type="molecule type" value="Genomic_DNA"/>
</dbReference>
<gene>
    <name evidence="2" type="ORF">CALCODRAFT_354691</name>
</gene>
<dbReference type="Pfam" id="PF09729">
    <property type="entry name" value="Gti1_Pac2"/>
    <property type="match status" value="1"/>
</dbReference>
<dbReference type="Proteomes" id="UP000076842">
    <property type="component" value="Unassembled WGS sequence"/>
</dbReference>
<feature type="region of interest" description="Disordered" evidence="1">
    <location>
        <begin position="190"/>
        <end position="374"/>
    </location>
</feature>
<keyword evidence="3" id="KW-1185">Reference proteome</keyword>
<proteinExistence type="predicted"/>
<dbReference type="PANTHER" id="PTHR28027">
    <property type="entry name" value="TRANSCRIPTIONAL REGULATOR MIT1"/>
    <property type="match status" value="1"/>
</dbReference>
<feature type="region of interest" description="Disordered" evidence="1">
    <location>
        <begin position="97"/>
        <end position="129"/>
    </location>
</feature>
<dbReference type="PANTHER" id="PTHR28027:SF1">
    <property type="entry name" value="CAMP INDEPENDENT REGULATORY PROTEIN (AFU_ORTHOLOGUE AFUA_3G09640)"/>
    <property type="match status" value="1"/>
</dbReference>
<accession>A0A165ER77</accession>
<dbReference type="GO" id="GO:0003677">
    <property type="term" value="F:DNA binding"/>
    <property type="evidence" value="ECO:0007669"/>
    <property type="project" value="TreeGrafter"/>
</dbReference>
<reference evidence="2 3" key="1">
    <citation type="journal article" date="2016" name="Mol. Biol. Evol.">
        <title>Comparative Genomics of Early-Diverging Mushroom-Forming Fungi Provides Insights into the Origins of Lignocellulose Decay Capabilities.</title>
        <authorList>
            <person name="Nagy L.G."/>
            <person name="Riley R."/>
            <person name="Tritt A."/>
            <person name="Adam C."/>
            <person name="Daum C."/>
            <person name="Floudas D."/>
            <person name="Sun H."/>
            <person name="Yadav J.S."/>
            <person name="Pangilinan J."/>
            <person name="Larsson K.H."/>
            <person name="Matsuura K."/>
            <person name="Barry K."/>
            <person name="Labutti K."/>
            <person name="Kuo R."/>
            <person name="Ohm R.A."/>
            <person name="Bhattacharya S.S."/>
            <person name="Shirouzu T."/>
            <person name="Yoshinaga Y."/>
            <person name="Martin F.M."/>
            <person name="Grigoriev I.V."/>
            <person name="Hibbett D.S."/>
        </authorList>
    </citation>
    <scope>NUCLEOTIDE SEQUENCE [LARGE SCALE GENOMIC DNA]</scope>
    <source>
        <strain evidence="2 3">HHB12733</strain>
    </source>
</reference>
<name>A0A165ER77_9BASI</name>
<evidence type="ECO:0008006" key="4">
    <source>
        <dbReference type="Google" id="ProtNLM"/>
    </source>
</evidence>
<feature type="compositionally biased region" description="Low complexity" evidence="1">
    <location>
        <begin position="267"/>
        <end position="284"/>
    </location>
</feature>